<evidence type="ECO:0000259" key="1">
    <source>
        <dbReference type="PROSITE" id="PS50943"/>
    </source>
</evidence>
<dbReference type="SUPFAM" id="SSF47413">
    <property type="entry name" value="lambda repressor-like DNA-binding domains"/>
    <property type="match status" value="1"/>
</dbReference>
<dbReference type="Gene3D" id="1.10.260.40">
    <property type="entry name" value="lambda repressor-like DNA-binding domains"/>
    <property type="match status" value="1"/>
</dbReference>
<dbReference type="InterPro" id="IPR041413">
    <property type="entry name" value="MLTR_LBD"/>
</dbReference>
<dbReference type="Gene3D" id="3.30.450.180">
    <property type="match status" value="1"/>
</dbReference>
<evidence type="ECO:0000313" key="3">
    <source>
        <dbReference type="Proteomes" id="UP000317303"/>
    </source>
</evidence>
<keyword evidence="2" id="KW-0238">DNA-binding</keyword>
<organism evidence="2 3">
    <name type="scientific">Prauserella rugosa</name>
    <dbReference type="NCBI Taxonomy" id="43354"/>
    <lineage>
        <taxon>Bacteria</taxon>
        <taxon>Bacillati</taxon>
        <taxon>Actinomycetota</taxon>
        <taxon>Actinomycetes</taxon>
        <taxon>Pseudonocardiales</taxon>
        <taxon>Pseudonocardiaceae</taxon>
        <taxon>Prauserella</taxon>
    </lineage>
</organism>
<dbReference type="CDD" id="cd00093">
    <property type="entry name" value="HTH_XRE"/>
    <property type="match status" value="1"/>
</dbReference>
<dbReference type="PANTHER" id="PTHR35010">
    <property type="entry name" value="BLL4672 PROTEIN-RELATED"/>
    <property type="match status" value="1"/>
</dbReference>
<dbReference type="PROSITE" id="PS50943">
    <property type="entry name" value="HTH_CROC1"/>
    <property type="match status" value="1"/>
</dbReference>
<reference evidence="2 3" key="1">
    <citation type="submission" date="2019-07" db="EMBL/GenBank/DDBJ databases">
        <title>R&amp;d 2014.</title>
        <authorList>
            <person name="Klenk H.-P."/>
        </authorList>
    </citation>
    <scope>NUCLEOTIDE SEQUENCE [LARGE SCALE GENOMIC DNA]</scope>
    <source>
        <strain evidence="2 3">DSM 43194</strain>
    </source>
</reference>
<dbReference type="Pfam" id="PF17765">
    <property type="entry name" value="MLTR_LBD"/>
    <property type="match status" value="1"/>
</dbReference>
<dbReference type="Proteomes" id="UP000317303">
    <property type="component" value="Unassembled WGS sequence"/>
</dbReference>
<dbReference type="RefSeq" id="WP_036875524.1">
    <property type="nucleotide sequence ID" value="NZ_JOIJ01000001.1"/>
</dbReference>
<protein>
    <submittedName>
        <fullName evidence="2">DNA-binding XRE family transcriptional regulator</fullName>
    </submittedName>
</protein>
<accession>A0A660CJC6</accession>
<gene>
    <name evidence="2" type="ORF">JD82_03576</name>
</gene>
<dbReference type="InterPro" id="IPR001387">
    <property type="entry name" value="Cro/C1-type_HTH"/>
</dbReference>
<dbReference type="OrthoDB" id="2959414at2"/>
<dbReference type="EMBL" id="VLJV01000001">
    <property type="protein sequence ID" value="TWH21709.1"/>
    <property type="molecule type" value="Genomic_DNA"/>
</dbReference>
<dbReference type="SMART" id="SM00530">
    <property type="entry name" value="HTH_XRE"/>
    <property type="match status" value="1"/>
</dbReference>
<dbReference type="AlphaFoldDB" id="A0A660CJC6"/>
<dbReference type="PANTHER" id="PTHR35010:SF4">
    <property type="entry name" value="BLL5781 PROTEIN"/>
    <property type="match status" value="1"/>
</dbReference>
<feature type="domain" description="HTH cro/C1-type" evidence="1">
    <location>
        <begin position="7"/>
        <end position="61"/>
    </location>
</feature>
<keyword evidence="3" id="KW-1185">Reference proteome</keyword>
<proteinExistence type="predicted"/>
<dbReference type="Pfam" id="PF13560">
    <property type="entry name" value="HTH_31"/>
    <property type="match status" value="1"/>
</dbReference>
<name>A0A660CJC6_9PSEU</name>
<dbReference type="InterPro" id="IPR010982">
    <property type="entry name" value="Lambda_DNA-bd_dom_sf"/>
</dbReference>
<dbReference type="GO" id="GO:0003677">
    <property type="term" value="F:DNA binding"/>
    <property type="evidence" value="ECO:0007669"/>
    <property type="project" value="UniProtKB-KW"/>
</dbReference>
<sequence length="281" mass="30431">MTVGPLIREWRSRRRLSQLELSSQLGVSTRHLSFVETGRGKASRALLLRLAEHLDLPLRARDELLLAGGFAPAFGNRKLDDAAMEPVRRAIATLLAAHEPNPAIAVDDTWNVVAANRGCALLLGHVEPQLFDAAPNVMRLSLHPRGLAPHIENLTEVRSSLLRKVRRAALLSGDPRLDALYDELLSYADGSVDGTGPPADDRVLLPVRLRTHDGAVLNLLSTVTTFGTPLDTTVAGLSTETFLPADEPSAAYLATWFDGIDERIEQLTTGHPHLAAYVAGS</sequence>
<comment type="caution">
    <text evidence="2">The sequence shown here is derived from an EMBL/GenBank/DDBJ whole genome shotgun (WGS) entry which is preliminary data.</text>
</comment>
<evidence type="ECO:0000313" key="2">
    <source>
        <dbReference type="EMBL" id="TWH21709.1"/>
    </source>
</evidence>